<name>A0A518AQZ0_9BACT</name>
<evidence type="ECO:0000313" key="1">
    <source>
        <dbReference type="EMBL" id="QDU57133.1"/>
    </source>
</evidence>
<organism evidence="1 2">
    <name type="scientific">Aeoliella mucimassa</name>
    <dbReference type="NCBI Taxonomy" id="2527972"/>
    <lineage>
        <taxon>Bacteria</taxon>
        <taxon>Pseudomonadati</taxon>
        <taxon>Planctomycetota</taxon>
        <taxon>Planctomycetia</taxon>
        <taxon>Pirellulales</taxon>
        <taxon>Lacipirellulaceae</taxon>
        <taxon>Aeoliella</taxon>
    </lineage>
</organism>
<evidence type="ECO:0000313" key="2">
    <source>
        <dbReference type="Proteomes" id="UP000315750"/>
    </source>
</evidence>
<reference evidence="1 2" key="1">
    <citation type="submission" date="2019-02" db="EMBL/GenBank/DDBJ databases">
        <title>Deep-cultivation of Planctomycetes and their phenomic and genomic characterization uncovers novel biology.</title>
        <authorList>
            <person name="Wiegand S."/>
            <person name="Jogler M."/>
            <person name="Boedeker C."/>
            <person name="Pinto D."/>
            <person name="Vollmers J."/>
            <person name="Rivas-Marin E."/>
            <person name="Kohn T."/>
            <person name="Peeters S.H."/>
            <person name="Heuer A."/>
            <person name="Rast P."/>
            <person name="Oberbeckmann S."/>
            <person name="Bunk B."/>
            <person name="Jeske O."/>
            <person name="Meyerdierks A."/>
            <person name="Storesund J.E."/>
            <person name="Kallscheuer N."/>
            <person name="Luecker S."/>
            <person name="Lage O.M."/>
            <person name="Pohl T."/>
            <person name="Merkel B.J."/>
            <person name="Hornburger P."/>
            <person name="Mueller R.-W."/>
            <person name="Bruemmer F."/>
            <person name="Labrenz M."/>
            <person name="Spormann A.M."/>
            <person name="Op den Camp H."/>
            <person name="Overmann J."/>
            <person name="Amann R."/>
            <person name="Jetten M.S.M."/>
            <person name="Mascher T."/>
            <person name="Medema M.H."/>
            <person name="Devos D.P."/>
            <person name="Kaster A.-K."/>
            <person name="Ovreas L."/>
            <person name="Rohde M."/>
            <person name="Galperin M.Y."/>
            <person name="Jogler C."/>
        </authorList>
    </citation>
    <scope>NUCLEOTIDE SEQUENCE [LARGE SCALE GENOMIC DNA]</scope>
    <source>
        <strain evidence="1 2">Pan181</strain>
    </source>
</reference>
<dbReference type="Proteomes" id="UP000315750">
    <property type="component" value="Chromosome"/>
</dbReference>
<dbReference type="AlphaFoldDB" id="A0A518AQZ0"/>
<dbReference type="RefSeq" id="WP_145248097.1">
    <property type="nucleotide sequence ID" value="NZ_CP036278.1"/>
</dbReference>
<dbReference type="KEGG" id="amuc:Pan181_33470"/>
<gene>
    <name evidence="1" type="ORF">Pan181_33470</name>
</gene>
<accession>A0A518AQZ0</accession>
<sequence>MTNCSTRPIEWQEGEQRLTKGWLSSRTPTQFLVVEPKKVAEKLEVRLGSKPRAESSFQHGAELVLVQDDEGDWYSAENTPTGEVFSLSKIDRTKAVTLLRKTLRDREPQLPAGLDSVDGSSILWSGNRRYRYYRRNGVSYEDSLASNSLLMTRWEELLGVSGTPALDLPARSYVMVSDSTLVPVEKNLEAVEDSSVHLVIGRW</sequence>
<dbReference type="EMBL" id="CP036278">
    <property type="protein sequence ID" value="QDU57133.1"/>
    <property type="molecule type" value="Genomic_DNA"/>
</dbReference>
<proteinExistence type="predicted"/>
<keyword evidence="2" id="KW-1185">Reference proteome</keyword>
<protein>
    <submittedName>
        <fullName evidence="1">Uncharacterized protein</fullName>
    </submittedName>
</protein>